<accession>A0A9N9YLU7</accession>
<organism evidence="1 2">
    <name type="scientific">Clonostachys rhizophaga</name>
    <dbReference type="NCBI Taxonomy" id="160324"/>
    <lineage>
        <taxon>Eukaryota</taxon>
        <taxon>Fungi</taxon>
        <taxon>Dikarya</taxon>
        <taxon>Ascomycota</taxon>
        <taxon>Pezizomycotina</taxon>
        <taxon>Sordariomycetes</taxon>
        <taxon>Hypocreomycetidae</taxon>
        <taxon>Hypocreales</taxon>
        <taxon>Bionectriaceae</taxon>
        <taxon>Clonostachys</taxon>
    </lineage>
</organism>
<proteinExistence type="predicted"/>
<sequence length="59" mass="6502">MWNKDVEAEHVECAKPAPAWIPSKSTKGLAGYALQEAEHHRETCGSGHLLLHDCLKIHG</sequence>
<comment type="caution">
    <text evidence="1">The sequence shown here is derived from an EMBL/GenBank/DDBJ whole genome shotgun (WGS) entry which is preliminary data.</text>
</comment>
<name>A0A9N9YLU7_9HYPO</name>
<reference evidence="1" key="1">
    <citation type="submission" date="2021-10" db="EMBL/GenBank/DDBJ databases">
        <authorList>
            <person name="Piombo E."/>
        </authorList>
    </citation>
    <scope>NUCLEOTIDE SEQUENCE</scope>
</reference>
<dbReference type="EMBL" id="CABFNQ020000688">
    <property type="protein sequence ID" value="CAH0022947.1"/>
    <property type="molecule type" value="Genomic_DNA"/>
</dbReference>
<dbReference type="OrthoDB" id="10344018at2759"/>
<gene>
    <name evidence="1" type="ORF">CRHIZ90672A_00014590</name>
</gene>
<dbReference type="Proteomes" id="UP000696573">
    <property type="component" value="Unassembled WGS sequence"/>
</dbReference>
<evidence type="ECO:0000313" key="2">
    <source>
        <dbReference type="Proteomes" id="UP000696573"/>
    </source>
</evidence>
<evidence type="ECO:0000313" key="1">
    <source>
        <dbReference type="EMBL" id="CAH0022947.1"/>
    </source>
</evidence>
<dbReference type="AlphaFoldDB" id="A0A9N9YLU7"/>
<protein>
    <submittedName>
        <fullName evidence="1">Uncharacterized protein</fullName>
    </submittedName>
</protein>
<keyword evidence="2" id="KW-1185">Reference proteome</keyword>